<reference evidence="1 2" key="1">
    <citation type="submission" date="2021-07" db="EMBL/GenBank/DDBJ databases">
        <authorList>
            <person name="Palmer J.M."/>
        </authorList>
    </citation>
    <scope>NUCLEOTIDE SEQUENCE [LARGE SCALE GENOMIC DNA]</scope>
    <source>
        <strain evidence="1 2">AT_MEX2019</strain>
        <tissue evidence="1">Muscle</tissue>
    </source>
</reference>
<name>A0ABU7A8Q1_9TELE</name>
<proteinExistence type="predicted"/>
<gene>
    <name evidence="1" type="ORF">ATANTOWER_020099</name>
</gene>
<accession>A0ABU7A8Q1</accession>
<organism evidence="1 2">
    <name type="scientific">Ataeniobius toweri</name>
    <dbReference type="NCBI Taxonomy" id="208326"/>
    <lineage>
        <taxon>Eukaryota</taxon>
        <taxon>Metazoa</taxon>
        <taxon>Chordata</taxon>
        <taxon>Craniata</taxon>
        <taxon>Vertebrata</taxon>
        <taxon>Euteleostomi</taxon>
        <taxon>Actinopterygii</taxon>
        <taxon>Neopterygii</taxon>
        <taxon>Teleostei</taxon>
        <taxon>Neoteleostei</taxon>
        <taxon>Acanthomorphata</taxon>
        <taxon>Ovalentaria</taxon>
        <taxon>Atherinomorphae</taxon>
        <taxon>Cyprinodontiformes</taxon>
        <taxon>Goodeidae</taxon>
        <taxon>Ataeniobius</taxon>
    </lineage>
</organism>
<keyword evidence="2" id="KW-1185">Reference proteome</keyword>
<dbReference type="EMBL" id="JAHUTI010004240">
    <property type="protein sequence ID" value="MED6233979.1"/>
    <property type="molecule type" value="Genomic_DNA"/>
</dbReference>
<sequence>MALVPTVPHLQRVQHVLGIQVITSLMSLLYTPTSQLVKARPTSYPLVCLKGSRLQLNQNWAENEEVSLPFTFRFTQWNFPKSLIFSRVRVRRLCASLRL</sequence>
<protein>
    <submittedName>
        <fullName evidence="1">Uncharacterized protein</fullName>
    </submittedName>
</protein>
<evidence type="ECO:0000313" key="2">
    <source>
        <dbReference type="Proteomes" id="UP001345963"/>
    </source>
</evidence>
<evidence type="ECO:0000313" key="1">
    <source>
        <dbReference type="EMBL" id="MED6233979.1"/>
    </source>
</evidence>
<dbReference type="Proteomes" id="UP001345963">
    <property type="component" value="Unassembled WGS sequence"/>
</dbReference>
<comment type="caution">
    <text evidence="1">The sequence shown here is derived from an EMBL/GenBank/DDBJ whole genome shotgun (WGS) entry which is preliminary data.</text>
</comment>